<evidence type="ECO:0000256" key="2">
    <source>
        <dbReference type="ARBA" id="ARBA00022692"/>
    </source>
</evidence>
<dbReference type="InterPro" id="IPR036282">
    <property type="entry name" value="Glutathione-S-Trfase_C_sf"/>
</dbReference>
<dbReference type="Gene3D" id="3.40.30.10">
    <property type="entry name" value="Glutaredoxin"/>
    <property type="match status" value="1"/>
</dbReference>
<dbReference type="Pfam" id="PF13409">
    <property type="entry name" value="GST_N_2"/>
    <property type="match status" value="1"/>
</dbReference>
<gene>
    <name evidence="8" type="ORF">ACHAXA_010229</name>
</gene>
<comment type="caution">
    <text evidence="8">The sequence shown here is derived from an EMBL/GenBank/DDBJ whole genome shotgun (WGS) entry which is preliminary data.</text>
</comment>
<accession>A0ABD3SG28</accession>
<dbReference type="InterPro" id="IPR010987">
    <property type="entry name" value="Glutathione-S-Trfase_C-like"/>
</dbReference>
<dbReference type="Gene3D" id="1.20.1050.10">
    <property type="match status" value="1"/>
</dbReference>
<dbReference type="PANTHER" id="PTHR32419:SF6">
    <property type="entry name" value="GLUTATHIONE S-TRANSFERASE OMEGA-LIKE 1-RELATED"/>
    <property type="match status" value="1"/>
</dbReference>
<dbReference type="SUPFAM" id="SSF52833">
    <property type="entry name" value="Thioredoxin-like"/>
    <property type="match status" value="1"/>
</dbReference>
<evidence type="ECO:0000313" key="8">
    <source>
        <dbReference type="EMBL" id="KAL3823469.1"/>
    </source>
</evidence>
<keyword evidence="3 6" id="KW-1133">Transmembrane helix</keyword>
<dbReference type="InterPro" id="IPR036249">
    <property type="entry name" value="Thioredoxin-like_sf"/>
</dbReference>
<dbReference type="GO" id="GO:0016020">
    <property type="term" value="C:membrane"/>
    <property type="evidence" value="ECO:0007669"/>
    <property type="project" value="UniProtKB-SubCell"/>
</dbReference>
<dbReference type="AlphaFoldDB" id="A0ABD3SG28"/>
<evidence type="ECO:0000256" key="1">
    <source>
        <dbReference type="ARBA" id="ARBA00004141"/>
    </source>
</evidence>
<dbReference type="Pfam" id="PF13813">
    <property type="entry name" value="MBOAT_2"/>
    <property type="match status" value="1"/>
</dbReference>
<feature type="region of interest" description="Disordered" evidence="5">
    <location>
        <begin position="444"/>
        <end position="471"/>
    </location>
</feature>
<feature type="transmembrane region" description="Helical" evidence="6">
    <location>
        <begin position="224"/>
        <end position="249"/>
    </location>
</feature>
<dbReference type="PANTHER" id="PTHR32419">
    <property type="entry name" value="GLUTATHIONYL-HYDROQUINONE REDUCTASE"/>
    <property type="match status" value="1"/>
</dbReference>
<feature type="domain" description="GST C-terminal" evidence="7">
    <location>
        <begin position="686"/>
        <end position="849"/>
    </location>
</feature>
<protein>
    <recommendedName>
        <fullName evidence="7">GST C-terminal domain-containing protein</fullName>
    </recommendedName>
</protein>
<dbReference type="InterPro" id="IPR004046">
    <property type="entry name" value="GST_C"/>
</dbReference>
<dbReference type="Proteomes" id="UP001530377">
    <property type="component" value="Unassembled WGS sequence"/>
</dbReference>
<dbReference type="InterPro" id="IPR004045">
    <property type="entry name" value="Glutathione_S-Trfase_N"/>
</dbReference>
<keyword evidence="9" id="KW-1185">Reference proteome</keyword>
<reference evidence="8 9" key="1">
    <citation type="submission" date="2024-10" db="EMBL/GenBank/DDBJ databases">
        <title>Updated reference genomes for cyclostephanoid diatoms.</title>
        <authorList>
            <person name="Roberts W.R."/>
            <person name="Alverson A.J."/>
        </authorList>
    </citation>
    <scope>NUCLEOTIDE SEQUENCE [LARGE SCALE GENOMIC DNA]</scope>
    <source>
        <strain evidence="8 9">AJA228-03</strain>
    </source>
</reference>
<organism evidence="8 9">
    <name type="scientific">Cyclostephanos tholiformis</name>
    <dbReference type="NCBI Taxonomy" id="382380"/>
    <lineage>
        <taxon>Eukaryota</taxon>
        <taxon>Sar</taxon>
        <taxon>Stramenopiles</taxon>
        <taxon>Ochrophyta</taxon>
        <taxon>Bacillariophyta</taxon>
        <taxon>Coscinodiscophyceae</taxon>
        <taxon>Thalassiosirophycidae</taxon>
        <taxon>Stephanodiscales</taxon>
        <taxon>Stephanodiscaceae</taxon>
        <taxon>Cyclostephanos</taxon>
    </lineage>
</organism>
<name>A0ABD3SG28_9STRA</name>
<proteinExistence type="predicted"/>
<keyword evidence="2 6" id="KW-0812">Transmembrane</keyword>
<dbReference type="InterPro" id="IPR032805">
    <property type="entry name" value="Wax_synthase_dom"/>
</dbReference>
<dbReference type="SUPFAM" id="SSF47616">
    <property type="entry name" value="GST C-terminal domain-like"/>
    <property type="match status" value="1"/>
</dbReference>
<sequence>MPSPESFGEWIGRKLLFSDVIESDKRVPCIIFTVPAKILLLFGAEQGGNKFGLMAPCIEFWIALVMRKVGNCVASMMTPYLIGFGVIMPICALLPYYSMKYFCIRSKIIKFLAARAPQILFFRCSEAMFGFLPQYVDDSLENLLIYTALPVEVKFDSKGAKKSNFHMVKDNIIGLVKYMFILGIYSSLLQAYDYQPYQKNEGPALHDIKLGTGFSRGQLINNTLIAILFQILLTTFGFGLSLIASLAGVQLVPFMHNPIFESSSPSDFWGKRWNLFVHGILKRGVYKPVRSKYSRRVALVATFIASGLSHEWLLSVVFQPEGNNGVCHPVCYYPGYGRNTLFFGWNALLIGLEYVIGGAAIFQLIRAHLPLTVVSLLVVSTALPTVHWFTNDYVRSDLFHDTLIGFPSIIRLIRDAMMMHYRHNVALGLFLTIGVARCLRLSPPHNQRRASTRDVHRKDGPAPRLHAVSSPDGERMVVPPLNATRDDSSTSLYQTIPSNRPWTFGILTSGFPPQQLLVPVVKFVTFHVWKLMMNELVTHDDEGRFVRESYQAGDDPMPLEISSIDKDVPTYKLYLGNPCPWCHRVMAAVTLLGIEDDIPITALIDDAEKASKGGWILPNPSPRDIGLGIADELIRGDLAGVYNYCHRDTLNEGERYGGRCTAPLLVNVKTGKIVTNESNEIMILLNDYARRKRDRYEEGPDSGLDLRPVGMEMELDRATKRWFDLLWNGSYRCGFATSQIAYDEAAKDVLKGLTEMNSHLASNPYLVGDSLTEVDIKNFAWVTRHDYAYTVIFKSPGGRIAQYPHIASYVKRMVAEHPALLDTTDMADACGSYYRQLFMLNFGQIVPYIPSIREWVAGL</sequence>
<feature type="transmembrane region" description="Helical" evidence="6">
    <location>
        <begin position="342"/>
        <end position="362"/>
    </location>
</feature>
<comment type="subcellular location">
    <subcellularLocation>
        <location evidence="1">Membrane</location>
        <topology evidence="1">Multi-pass membrane protein</topology>
    </subcellularLocation>
</comment>
<feature type="transmembrane region" description="Helical" evidence="6">
    <location>
        <begin position="77"/>
        <end position="97"/>
    </location>
</feature>
<dbReference type="PROSITE" id="PS50405">
    <property type="entry name" value="GST_CTER"/>
    <property type="match status" value="1"/>
</dbReference>
<evidence type="ECO:0000256" key="4">
    <source>
        <dbReference type="ARBA" id="ARBA00023136"/>
    </source>
</evidence>
<keyword evidence="4 6" id="KW-0472">Membrane</keyword>
<evidence type="ECO:0000256" key="6">
    <source>
        <dbReference type="SAM" id="Phobius"/>
    </source>
</evidence>
<dbReference type="Pfam" id="PF00043">
    <property type="entry name" value="GST_C"/>
    <property type="match status" value="1"/>
</dbReference>
<evidence type="ECO:0000313" key="9">
    <source>
        <dbReference type="Proteomes" id="UP001530377"/>
    </source>
</evidence>
<feature type="transmembrane region" description="Helical" evidence="6">
    <location>
        <begin position="172"/>
        <end position="192"/>
    </location>
</feature>
<feature type="transmembrane region" description="Helical" evidence="6">
    <location>
        <begin position="369"/>
        <end position="389"/>
    </location>
</feature>
<dbReference type="InterPro" id="IPR016639">
    <property type="entry name" value="GST_Omega/GSH"/>
</dbReference>
<evidence type="ECO:0000256" key="3">
    <source>
        <dbReference type="ARBA" id="ARBA00022989"/>
    </source>
</evidence>
<evidence type="ECO:0000256" key="5">
    <source>
        <dbReference type="SAM" id="MobiDB-lite"/>
    </source>
</evidence>
<feature type="compositionally biased region" description="Basic and acidic residues" evidence="5">
    <location>
        <begin position="451"/>
        <end position="461"/>
    </location>
</feature>
<evidence type="ECO:0000259" key="7">
    <source>
        <dbReference type="PROSITE" id="PS50405"/>
    </source>
</evidence>
<dbReference type="EMBL" id="JALLPB020000037">
    <property type="protein sequence ID" value="KAL3823469.1"/>
    <property type="molecule type" value="Genomic_DNA"/>
</dbReference>